<keyword evidence="9" id="KW-0645">Protease</keyword>
<protein>
    <recommendedName>
        <fullName evidence="6">Protein HflK</fullName>
    </recommendedName>
</protein>
<dbReference type="Pfam" id="PF01145">
    <property type="entry name" value="Band_7"/>
    <property type="match status" value="1"/>
</dbReference>
<dbReference type="InterPro" id="IPR050710">
    <property type="entry name" value="Band7/mec-2_domain"/>
</dbReference>
<dbReference type="PANTHER" id="PTHR43327">
    <property type="entry name" value="STOMATIN-LIKE PROTEIN 2, MITOCHONDRIAL"/>
    <property type="match status" value="1"/>
</dbReference>
<dbReference type="SMART" id="SM00244">
    <property type="entry name" value="PHB"/>
    <property type="match status" value="1"/>
</dbReference>
<accession>A0A9D6Z6B4</accession>
<keyword evidence="5 6" id="KW-0472">Membrane</keyword>
<dbReference type="EMBL" id="JACRDE010000291">
    <property type="protein sequence ID" value="MBI5249961.1"/>
    <property type="molecule type" value="Genomic_DNA"/>
</dbReference>
<evidence type="ECO:0000259" key="8">
    <source>
        <dbReference type="SMART" id="SM00244"/>
    </source>
</evidence>
<comment type="function">
    <text evidence="6">HflC and HflK could encode or regulate a protease.</text>
</comment>
<dbReference type="AlphaFoldDB" id="A0A9D6Z6B4"/>
<dbReference type="SUPFAM" id="SSF117892">
    <property type="entry name" value="Band 7/SPFH domain"/>
    <property type="match status" value="1"/>
</dbReference>
<name>A0A9D6Z6B4_9BACT</name>
<organism evidence="9 10">
    <name type="scientific">Desulfomonile tiedjei</name>
    <dbReference type="NCBI Taxonomy" id="2358"/>
    <lineage>
        <taxon>Bacteria</taxon>
        <taxon>Pseudomonadati</taxon>
        <taxon>Thermodesulfobacteriota</taxon>
        <taxon>Desulfomonilia</taxon>
        <taxon>Desulfomonilales</taxon>
        <taxon>Desulfomonilaceae</taxon>
        <taxon>Desulfomonile</taxon>
    </lineage>
</organism>
<dbReference type="GO" id="GO:0008233">
    <property type="term" value="F:peptidase activity"/>
    <property type="evidence" value="ECO:0007669"/>
    <property type="project" value="UniProtKB-KW"/>
</dbReference>
<proteinExistence type="inferred from homology"/>
<dbReference type="Proteomes" id="UP000807825">
    <property type="component" value="Unassembled WGS sequence"/>
</dbReference>
<dbReference type="GO" id="GO:0006508">
    <property type="term" value="P:proteolysis"/>
    <property type="evidence" value="ECO:0007669"/>
    <property type="project" value="UniProtKB-KW"/>
</dbReference>
<dbReference type="InterPro" id="IPR001107">
    <property type="entry name" value="Band_7"/>
</dbReference>
<keyword evidence="3 6" id="KW-0812">Transmembrane</keyword>
<dbReference type="InterPro" id="IPR036013">
    <property type="entry name" value="Band_7/SPFH_dom_sf"/>
</dbReference>
<comment type="caution">
    <text evidence="9">The sequence shown here is derived from an EMBL/GenBank/DDBJ whole genome shotgun (WGS) entry which is preliminary data.</text>
</comment>
<feature type="region of interest" description="Disordered" evidence="7">
    <location>
        <begin position="331"/>
        <end position="352"/>
    </location>
</feature>
<dbReference type="InterPro" id="IPR010201">
    <property type="entry name" value="HflK"/>
</dbReference>
<evidence type="ECO:0000256" key="4">
    <source>
        <dbReference type="ARBA" id="ARBA00022989"/>
    </source>
</evidence>
<evidence type="ECO:0000256" key="1">
    <source>
        <dbReference type="ARBA" id="ARBA00004167"/>
    </source>
</evidence>
<evidence type="ECO:0000256" key="5">
    <source>
        <dbReference type="ARBA" id="ARBA00023136"/>
    </source>
</evidence>
<dbReference type="Gene3D" id="3.30.479.30">
    <property type="entry name" value="Band 7 domain"/>
    <property type="match status" value="1"/>
</dbReference>
<evidence type="ECO:0000313" key="10">
    <source>
        <dbReference type="Proteomes" id="UP000807825"/>
    </source>
</evidence>
<dbReference type="CDD" id="cd03404">
    <property type="entry name" value="SPFH_HflK"/>
    <property type="match status" value="1"/>
</dbReference>
<comment type="subunit">
    <text evidence="6">HflC and HflK may interact to form a multimeric complex.</text>
</comment>
<dbReference type="PANTHER" id="PTHR43327:SF2">
    <property type="entry name" value="MODULATOR OF FTSH PROTEASE HFLK"/>
    <property type="match status" value="1"/>
</dbReference>
<reference evidence="9" key="1">
    <citation type="submission" date="2020-07" db="EMBL/GenBank/DDBJ databases">
        <title>Huge and variable diversity of episymbiotic CPR bacteria and DPANN archaea in groundwater ecosystems.</title>
        <authorList>
            <person name="He C.Y."/>
            <person name="Keren R."/>
            <person name="Whittaker M."/>
            <person name="Farag I.F."/>
            <person name="Doudna J."/>
            <person name="Cate J.H.D."/>
            <person name="Banfield J.F."/>
        </authorList>
    </citation>
    <scope>NUCLEOTIDE SEQUENCE</scope>
    <source>
        <strain evidence="9">NC_groundwater_1664_Pr3_B-0.1um_52_9</strain>
    </source>
</reference>
<feature type="transmembrane region" description="Helical" evidence="6">
    <location>
        <begin position="36"/>
        <end position="56"/>
    </location>
</feature>
<feature type="domain" description="Band 7" evidence="8">
    <location>
        <begin position="50"/>
        <end position="225"/>
    </location>
</feature>
<evidence type="ECO:0000256" key="7">
    <source>
        <dbReference type="SAM" id="MobiDB-lite"/>
    </source>
</evidence>
<evidence type="ECO:0000256" key="6">
    <source>
        <dbReference type="RuleBase" id="RU364113"/>
    </source>
</evidence>
<sequence>MDQFRPREDPNPVREIQRGMEDITDFMSRFFRGRGVLVIVLILVALYLASGVYIVGPGEKGVVLLFGKVNSLTDPGLRYRLPKPFMSHVVVDIQKVRRAEVGFRSDRGRTRSVPAESLMLTGDENIVDVQLFVQYMVQDPVKFLFGSDSPENALKVSAEVALRGVVGENTIDYTMTKGRNEIQQKVELYLQKLLDNYNTGLLVTEARLLVVDPPAQVQEAFHDVVRAWEDRERLITEAEGVRDDVVPKARGPAQQEIREAEAYKAQRVIRAKGDAERFITVLKEYLKSPNVTRERLYLENAELFLQPTRKFIMEGGNSRVLPVLPLTGPFPGGAPGHTAPAVQEQPVDKKGN</sequence>
<evidence type="ECO:0000256" key="3">
    <source>
        <dbReference type="ARBA" id="ARBA00022692"/>
    </source>
</evidence>
<dbReference type="GO" id="GO:0016020">
    <property type="term" value="C:membrane"/>
    <property type="evidence" value="ECO:0007669"/>
    <property type="project" value="UniProtKB-SubCell"/>
</dbReference>
<keyword evidence="9" id="KW-0378">Hydrolase</keyword>
<evidence type="ECO:0000313" key="9">
    <source>
        <dbReference type="EMBL" id="MBI5249961.1"/>
    </source>
</evidence>
<dbReference type="NCBIfam" id="TIGR01933">
    <property type="entry name" value="hflK"/>
    <property type="match status" value="1"/>
</dbReference>
<gene>
    <name evidence="9" type="primary">hflK</name>
    <name evidence="9" type="ORF">HY912_10750</name>
</gene>
<comment type="similarity">
    <text evidence="2 6">Belongs to the band 7/mec-2 family. HflK subfamily.</text>
</comment>
<comment type="subcellular location">
    <subcellularLocation>
        <location evidence="1">Membrane</location>
        <topology evidence="1">Single-pass membrane protein</topology>
    </subcellularLocation>
</comment>
<keyword evidence="4 6" id="KW-1133">Transmembrane helix</keyword>
<evidence type="ECO:0000256" key="2">
    <source>
        <dbReference type="ARBA" id="ARBA00006971"/>
    </source>
</evidence>